<feature type="region of interest" description="Disordered" evidence="1">
    <location>
        <begin position="72"/>
        <end position="239"/>
    </location>
</feature>
<evidence type="ECO:0000256" key="1">
    <source>
        <dbReference type="SAM" id="MobiDB-lite"/>
    </source>
</evidence>
<organism evidence="2 3">
    <name type="scientific">Cryptococcus floricola</name>
    <dbReference type="NCBI Taxonomy" id="2591691"/>
    <lineage>
        <taxon>Eukaryota</taxon>
        <taxon>Fungi</taxon>
        <taxon>Dikarya</taxon>
        <taxon>Basidiomycota</taxon>
        <taxon>Agaricomycotina</taxon>
        <taxon>Tremellomycetes</taxon>
        <taxon>Tremellales</taxon>
        <taxon>Cryptococcaceae</taxon>
        <taxon>Cryptococcus</taxon>
    </lineage>
</organism>
<dbReference type="EMBL" id="NIDF01000077">
    <property type="protein sequence ID" value="TYJ53818.1"/>
    <property type="molecule type" value="Genomic_DNA"/>
</dbReference>
<evidence type="ECO:0000313" key="2">
    <source>
        <dbReference type="EMBL" id="TYJ53818.1"/>
    </source>
</evidence>
<feature type="compositionally biased region" description="Polar residues" evidence="1">
    <location>
        <begin position="147"/>
        <end position="157"/>
    </location>
</feature>
<keyword evidence="3" id="KW-1185">Reference proteome</keyword>
<reference evidence="2 3" key="1">
    <citation type="submission" date="2017-05" db="EMBL/GenBank/DDBJ databases">
        <title>The Genome Sequence of Tsuchiyaea wingfieldii DSM 27421.</title>
        <authorList>
            <person name="Cuomo C."/>
            <person name="Passer A."/>
            <person name="Billmyre B."/>
            <person name="Heitman J."/>
        </authorList>
    </citation>
    <scope>NUCLEOTIDE SEQUENCE [LARGE SCALE GENOMIC DNA]</scope>
    <source>
        <strain evidence="2 3">DSM 27421</strain>
    </source>
</reference>
<name>A0A5D3ASX9_9TREE</name>
<accession>A0A5D3ASX9</accession>
<dbReference type="Proteomes" id="UP000322245">
    <property type="component" value="Unassembled WGS sequence"/>
</dbReference>
<dbReference type="AlphaFoldDB" id="A0A5D3ASX9"/>
<proteinExistence type="predicted"/>
<comment type="caution">
    <text evidence="2">The sequence shown here is derived from an EMBL/GenBank/DDBJ whole genome shotgun (WGS) entry which is preliminary data.</text>
</comment>
<gene>
    <name evidence="2" type="ORF">B9479_005579</name>
</gene>
<evidence type="ECO:0000313" key="3">
    <source>
        <dbReference type="Proteomes" id="UP000322245"/>
    </source>
</evidence>
<feature type="compositionally biased region" description="Basic and acidic residues" evidence="1">
    <location>
        <begin position="193"/>
        <end position="220"/>
    </location>
</feature>
<protein>
    <submittedName>
        <fullName evidence="2">Uncharacterized protein</fullName>
    </submittedName>
</protein>
<feature type="compositionally biased region" description="Acidic residues" evidence="1">
    <location>
        <begin position="161"/>
        <end position="172"/>
    </location>
</feature>
<sequence>MAPAPSSFQSSRGRYIDNYSSYRSSMAAFDALVAKSEELAETSSEEEEYNRRVSKEIDEARETRRRKWLLCQKQRDEPHDAGNTVLQTGTEKQDVHQSHKYQTEDALRTLYESDSEQEVDALCRTIPPSSPPFELGSDDAAALHKSQPASVISSWNRLSDESSDSEGSEESVEQPHAAWMDAFHRRQRRQRALLHEQEQEMERKREEERLERRRERHRENGWATDETTPPNSPIDWGEP</sequence>
<feature type="compositionally biased region" description="Basic and acidic residues" evidence="1">
    <location>
        <begin position="91"/>
        <end position="107"/>
    </location>
</feature>